<evidence type="ECO:0000256" key="11">
    <source>
        <dbReference type="SAM" id="Phobius"/>
    </source>
</evidence>
<dbReference type="OrthoDB" id="5730913at2"/>
<dbReference type="PROSITE" id="PS00409">
    <property type="entry name" value="PROKAR_NTER_METHYL"/>
    <property type="match status" value="1"/>
</dbReference>
<keyword evidence="4" id="KW-0488">Methylation</keyword>
<evidence type="ECO:0000256" key="4">
    <source>
        <dbReference type="ARBA" id="ARBA00022481"/>
    </source>
</evidence>
<evidence type="ECO:0000256" key="9">
    <source>
        <dbReference type="ARBA" id="ARBA00025772"/>
    </source>
</evidence>
<proteinExistence type="inferred from homology"/>
<sequence>MKHRQQLTGFTLIEILVVLVLAGLLAALTMANLAGGSQQRELRERVRELYLLMQTASEQAVLNNREYGLVLGENGYRFVAFENETRDWAAYSERLFRPRSFPDWLVLTAYLENDLPRLAMDNDKTLRPDIVFYSSGETTPFELEFTLADSSEPPLVVAADGISIQWRGPGTEDNAW</sequence>
<reference evidence="13 14" key="1">
    <citation type="submission" date="2016-10" db="EMBL/GenBank/DDBJ databases">
        <authorList>
            <person name="de Groot N.N."/>
        </authorList>
    </citation>
    <scope>NUCLEOTIDE SEQUENCE [LARGE SCALE GENOMIC DNA]</scope>
    <source>
        <strain evidence="13 14">IBRC-M 10445</strain>
    </source>
</reference>
<evidence type="ECO:0000256" key="5">
    <source>
        <dbReference type="ARBA" id="ARBA00022519"/>
    </source>
</evidence>
<dbReference type="EMBL" id="FOSC01000009">
    <property type="protein sequence ID" value="SFK04854.1"/>
    <property type="molecule type" value="Genomic_DNA"/>
</dbReference>
<evidence type="ECO:0000256" key="7">
    <source>
        <dbReference type="ARBA" id="ARBA00022989"/>
    </source>
</evidence>
<protein>
    <recommendedName>
        <fullName evidence="2">Type II secretion system protein H</fullName>
    </recommendedName>
    <alternativeName>
        <fullName evidence="10">General secretion pathway protein H</fullName>
    </alternativeName>
</protein>
<keyword evidence="5" id="KW-0997">Cell inner membrane</keyword>
<evidence type="ECO:0000313" key="13">
    <source>
        <dbReference type="EMBL" id="SFK04854.1"/>
    </source>
</evidence>
<comment type="subcellular location">
    <subcellularLocation>
        <location evidence="1">Cell inner membrane</location>
        <topology evidence="1">Single-pass membrane protein</topology>
    </subcellularLocation>
</comment>
<evidence type="ECO:0000256" key="10">
    <source>
        <dbReference type="ARBA" id="ARBA00030775"/>
    </source>
</evidence>
<keyword evidence="3" id="KW-1003">Cell membrane</keyword>
<dbReference type="NCBIfam" id="TIGR02532">
    <property type="entry name" value="IV_pilin_GFxxxE"/>
    <property type="match status" value="1"/>
</dbReference>
<feature type="transmembrane region" description="Helical" evidence="11">
    <location>
        <begin position="12"/>
        <end position="35"/>
    </location>
</feature>
<evidence type="ECO:0000256" key="1">
    <source>
        <dbReference type="ARBA" id="ARBA00004377"/>
    </source>
</evidence>
<keyword evidence="8 11" id="KW-0472">Membrane</keyword>
<dbReference type="SUPFAM" id="SSF54523">
    <property type="entry name" value="Pili subunits"/>
    <property type="match status" value="1"/>
</dbReference>
<dbReference type="GO" id="GO:0015628">
    <property type="term" value="P:protein secretion by the type II secretion system"/>
    <property type="evidence" value="ECO:0007669"/>
    <property type="project" value="InterPro"/>
</dbReference>
<evidence type="ECO:0000313" key="14">
    <source>
        <dbReference type="Proteomes" id="UP000199445"/>
    </source>
</evidence>
<dbReference type="Pfam" id="PF12019">
    <property type="entry name" value="GspH"/>
    <property type="match status" value="1"/>
</dbReference>
<dbReference type="InterPro" id="IPR049875">
    <property type="entry name" value="TypeII_GspH"/>
</dbReference>
<keyword evidence="6 11" id="KW-0812">Transmembrane</keyword>
<dbReference type="InterPro" id="IPR012902">
    <property type="entry name" value="N_methyl_site"/>
</dbReference>
<dbReference type="InterPro" id="IPR045584">
    <property type="entry name" value="Pilin-like"/>
</dbReference>
<name>A0A1I3WB04_9GAMM</name>
<evidence type="ECO:0000256" key="8">
    <source>
        <dbReference type="ARBA" id="ARBA00023136"/>
    </source>
</evidence>
<evidence type="ECO:0000256" key="2">
    <source>
        <dbReference type="ARBA" id="ARBA00021549"/>
    </source>
</evidence>
<evidence type="ECO:0000256" key="3">
    <source>
        <dbReference type="ARBA" id="ARBA00022475"/>
    </source>
</evidence>
<dbReference type="InterPro" id="IPR022346">
    <property type="entry name" value="T2SS_GspH"/>
</dbReference>
<dbReference type="GO" id="GO:0005886">
    <property type="term" value="C:plasma membrane"/>
    <property type="evidence" value="ECO:0007669"/>
    <property type="project" value="UniProtKB-SubCell"/>
</dbReference>
<dbReference type="RefSeq" id="WP_091705552.1">
    <property type="nucleotide sequence ID" value="NZ_BMYN01000005.1"/>
</dbReference>
<accession>A0A1I3WB04</accession>
<dbReference type="Proteomes" id="UP000199445">
    <property type="component" value="Unassembled WGS sequence"/>
</dbReference>
<dbReference type="GO" id="GO:0015627">
    <property type="term" value="C:type II protein secretion system complex"/>
    <property type="evidence" value="ECO:0007669"/>
    <property type="project" value="InterPro"/>
</dbReference>
<evidence type="ECO:0000259" key="12">
    <source>
        <dbReference type="Pfam" id="PF12019"/>
    </source>
</evidence>
<organism evidence="13 14">
    <name type="scientific">Marinobacter persicus</name>
    <dbReference type="NCBI Taxonomy" id="930118"/>
    <lineage>
        <taxon>Bacteria</taxon>
        <taxon>Pseudomonadati</taxon>
        <taxon>Pseudomonadota</taxon>
        <taxon>Gammaproteobacteria</taxon>
        <taxon>Pseudomonadales</taxon>
        <taxon>Marinobacteraceae</taxon>
        <taxon>Marinobacter</taxon>
    </lineage>
</organism>
<comment type="similarity">
    <text evidence="9">Belongs to the GSP H family.</text>
</comment>
<dbReference type="NCBIfam" id="TIGR01708">
    <property type="entry name" value="typeII_sec_gspH"/>
    <property type="match status" value="1"/>
</dbReference>
<evidence type="ECO:0000256" key="6">
    <source>
        <dbReference type="ARBA" id="ARBA00022692"/>
    </source>
</evidence>
<dbReference type="AlphaFoldDB" id="A0A1I3WB04"/>
<gene>
    <name evidence="13" type="ORF">SAMN05216429_109121</name>
</gene>
<keyword evidence="7 11" id="KW-1133">Transmembrane helix</keyword>
<dbReference type="PRINTS" id="PR00885">
    <property type="entry name" value="BCTERIALGSPH"/>
</dbReference>
<keyword evidence="14" id="KW-1185">Reference proteome</keyword>
<dbReference type="Gene3D" id="3.55.40.10">
    <property type="entry name" value="minor pseudopilin epsh domain"/>
    <property type="match status" value="1"/>
</dbReference>
<dbReference type="InterPro" id="IPR002416">
    <property type="entry name" value="T2SS_protein-GspH"/>
</dbReference>
<feature type="domain" description="General secretion pathway GspH" evidence="12">
    <location>
        <begin position="46"/>
        <end position="159"/>
    </location>
</feature>